<evidence type="ECO:0000313" key="2">
    <source>
        <dbReference type="EMBL" id="KAJ7306939.1"/>
    </source>
</evidence>
<comment type="caution">
    <text evidence="2">The sequence shown here is derived from an EMBL/GenBank/DDBJ whole genome shotgun (WGS) entry which is preliminary data.</text>
</comment>
<dbReference type="EMBL" id="JARIHO010000090">
    <property type="protein sequence ID" value="KAJ7306939.1"/>
    <property type="molecule type" value="Genomic_DNA"/>
</dbReference>
<dbReference type="AlphaFoldDB" id="A0AAD6Z425"/>
<keyword evidence="3" id="KW-1185">Reference proteome</keyword>
<name>A0AAD6Z425_9AGAR</name>
<feature type="region of interest" description="Disordered" evidence="1">
    <location>
        <begin position="81"/>
        <end position="108"/>
    </location>
</feature>
<sequence length="204" mass="22595">MCYGKGRGVRAGDACPWFSGCIEMSSESAMAVGCQRRQVHRACCTRSGACGSWTGLCAYSNIVVALHCLWYGWKERGHVGERDGGATRAQTDASRGCRGGSGRVGERRAATSGSGGICECNGRRLRVWGGDERRRCRKRRVEPWPLVEVSAVVIERGRQRCDYGAGEKGKEVQREAGRRFPAALILILQMVRHWLGTKNWWENT</sequence>
<evidence type="ECO:0000313" key="3">
    <source>
        <dbReference type="Proteomes" id="UP001218218"/>
    </source>
</evidence>
<proteinExistence type="predicted"/>
<reference evidence="2" key="1">
    <citation type="submission" date="2023-03" db="EMBL/GenBank/DDBJ databases">
        <title>Massive genome expansion in bonnet fungi (Mycena s.s.) driven by repeated elements and novel gene families across ecological guilds.</title>
        <authorList>
            <consortium name="Lawrence Berkeley National Laboratory"/>
            <person name="Harder C.B."/>
            <person name="Miyauchi S."/>
            <person name="Viragh M."/>
            <person name="Kuo A."/>
            <person name="Thoen E."/>
            <person name="Andreopoulos B."/>
            <person name="Lu D."/>
            <person name="Skrede I."/>
            <person name="Drula E."/>
            <person name="Henrissat B."/>
            <person name="Morin E."/>
            <person name="Kohler A."/>
            <person name="Barry K."/>
            <person name="LaButti K."/>
            <person name="Morin E."/>
            <person name="Salamov A."/>
            <person name="Lipzen A."/>
            <person name="Mereny Z."/>
            <person name="Hegedus B."/>
            <person name="Baldrian P."/>
            <person name="Stursova M."/>
            <person name="Weitz H."/>
            <person name="Taylor A."/>
            <person name="Grigoriev I.V."/>
            <person name="Nagy L.G."/>
            <person name="Martin F."/>
            <person name="Kauserud H."/>
        </authorList>
    </citation>
    <scope>NUCLEOTIDE SEQUENCE</scope>
    <source>
        <strain evidence="2">CBHHK002</strain>
    </source>
</reference>
<protein>
    <submittedName>
        <fullName evidence="2">Uncharacterized protein</fullName>
    </submittedName>
</protein>
<gene>
    <name evidence="2" type="ORF">DFH08DRAFT_824439</name>
</gene>
<accession>A0AAD6Z425</accession>
<evidence type="ECO:0000256" key="1">
    <source>
        <dbReference type="SAM" id="MobiDB-lite"/>
    </source>
</evidence>
<organism evidence="2 3">
    <name type="scientific">Mycena albidolilacea</name>
    <dbReference type="NCBI Taxonomy" id="1033008"/>
    <lineage>
        <taxon>Eukaryota</taxon>
        <taxon>Fungi</taxon>
        <taxon>Dikarya</taxon>
        <taxon>Basidiomycota</taxon>
        <taxon>Agaricomycotina</taxon>
        <taxon>Agaricomycetes</taxon>
        <taxon>Agaricomycetidae</taxon>
        <taxon>Agaricales</taxon>
        <taxon>Marasmiineae</taxon>
        <taxon>Mycenaceae</taxon>
        <taxon>Mycena</taxon>
    </lineage>
</organism>
<dbReference type="Proteomes" id="UP001218218">
    <property type="component" value="Unassembled WGS sequence"/>
</dbReference>